<feature type="region of interest" description="Disordered" evidence="1">
    <location>
        <begin position="374"/>
        <end position="414"/>
    </location>
</feature>
<dbReference type="RefSeq" id="WP_090699713.1">
    <property type="nucleotide sequence ID" value="NZ_FOSP01000014.1"/>
</dbReference>
<feature type="compositionally biased region" description="Polar residues" evidence="1">
    <location>
        <begin position="405"/>
        <end position="414"/>
    </location>
</feature>
<dbReference type="OrthoDB" id="9765386at2"/>
<dbReference type="Pfam" id="PF04860">
    <property type="entry name" value="Phage_portal"/>
    <property type="match status" value="1"/>
</dbReference>
<gene>
    <name evidence="2" type="ORF">SAMN05216302_101446</name>
</gene>
<sequence length="414" mass="47258">MGFNLSFLNPWRKKSATRTFDLYKELIGGSTSKSGVNVTWKTALRVSTALACARVISEGIAQVPFKLFRDSADGRGKEPAKDHELYEVLHLKPNEWQTSFELREQIGLHLGFKNNAYIYKVRGIRGRVVELLPFEPDRVSIERNGWERKYYIWTDKNTRIEVESENMWHIRGASWNGIEGMNLIDLAREVLGLSLATEEHGARMFSNGTKLSGVLSSDVPRMAKEDIDTLRDAWQEAQGGNENAYKTAVLFGGLKFQPMAMTGIDSQHIEQRRFQVEEVCRGFRVLPIMIGHADKTMTYASAEQMFLAHLVHTMMPWYERIEQSATVNLLSDEERLEGLYTKFNVNGLMRGTMKDRAEFYSKMYQVGAINPNEIRNKEDQNPYEGGDEFRVPMNMEQPESEETEQGTGNENSAA</sequence>
<name>A0A1I4C1W6_9PROT</name>
<organism evidence="2 3">
    <name type="scientific">Nitrosomonas aestuarii</name>
    <dbReference type="NCBI Taxonomy" id="52441"/>
    <lineage>
        <taxon>Bacteria</taxon>
        <taxon>Pseudomonadati</taxon>
        <taxon>Pseudomonadota</taxon>
        <taxon>Betaproteobacteria</taxon>
        <taxon>Nitrosomonadales</taxon>
        <taxon>Nitrosomonadaceae</taxon>
        <taxon>Nitrosomonas</taxon>
    </lineage>
</organism>
<accession>A0A1I4C1W6</accession>
<dbReference type="STRING" id="52441.SAMN05216302_101446"/>
<evidence type="ECO:0000256" key="1">
    <source>
        <dbReference type="SAM" id="MobiDB-lite"/>
    </source>
</evidence>
<reference evidence="3" key="1">
    <citation type="submission" date="2016-10" db="EMBL/GenBank/DDBJ databases">
        <authorList>
            <person name="Varghese N."/>
            <person name="Submissions S."/>
        </authorList>
    </citation>
    <scope>NUCLEOTIDE SEQUENCE [LARGE SCALE GENOMIC DNA]</scope>
    <source>
        <strain evidence="3">Nm69</strain>
    </source>
</reference>
<dbReference type="Proteomes" id="UP000199533">
    <property type="component" value="Unassembled WGS sequence"/>
</dbReference>
<dbReference type="NCBIfam" id="TIGR01537">
    <property type="entry name" value="portal_HK97"/>
    <property type="match status" value="1"/>
</dbReference>
<evidence type="ECO:0000313" key="3">
    <source>
        <dbReference type="Proteomes" id="UP000199533"/>
    </source>
</evidence>
<keyword evidence="3" id="KW-1185">Reference proteome</keyword>
<dbReference type="EMBL" id="FOSP01000014">
    <property type="protein sequence ID" value="SFK74773.1"/>
    <property type="molecule type" value="Genomic_DNA"/>
</dbReference>
<evidence type="ECO:0000313" key="2">
    <source>
        <dbReference type="EMBL" id="SFK74773.1"/>
    </source>
</evidence>
<dbReference type="AlphaFoldDB" id="A0A1I4C1W6"/>
<proteinExistence type="predicted"/>
<dbReference type="InterPro" id="IPR006944">
    <property type="entry name" value="Phage/GTA_portal"/>
</dbReference>
<protein>
    <submittedName>
        <fullName evidence="2">Phage portal protein, HK97 family</fullName>
    </submittedName>
</protein>
<dbReference type="InterPro" id="IPR006427">
    <property type="entry name" value="Portal_HK97"/>
</dbReference>